<evidence type="ECO:0008006" key="4">
    <source>
        <dbReference type="Google" id="ProtNLM"/>
    </source>
</evidence>
<gene>
    <name evidence="2" type="ORF">PNAL_LOCUS10906</name>
</gene>
<proteinExistence type="predicted"/>
<evidence type="ECO:0000256" key="1">
    <source>
        <dbReference type="ARBA" id="ARBA00023254"/>
    </source>
</evidence>
<dbReference type="EMBL" id="CAJVNV010000647">
    <property type="protein sequence ID" value="CAG8343184.1"/>
    <property type="molecule type" value="Genomic_DNA"/>
</dbReference>
<name>A0A9W4NA12_PENNA</name>
<organism evidence="2 3">
    <name type="scientific">Penicillium nalgiovense</name>
    <dbReference type="NCBI Taxonomy" id="60175"/>
    <lineage>
        <taxon>Eukaryota</taxon>
        <taxon>Fungi</taxon>
        <taxon>Dikarya</taxon>
        <taxon>Ascomycota</taxon>
        <taxon>Pezizomycotina</taxon>
        <taxon>Eurotiomycetes</taxon>
        <taxon>Eurotiomycetidae</taxon>
        <taxon>Eurotiales</taxon>
        <taxon>Aspergillaceae</taxon>
        <taxon>Penicillium</taxon>
    </lineage>
</organism>
<sequence>MVKRRISTWTLNRVKASTTLSSLFQLQQSFPSFYRFLFPYSSYPLSYFFHLLFLSPDHQVFPMAQPSGPRQALAGFARALHKTLSTVDTSTSPLLSPNVTFRLDSDLNSNPFCLSTNTSGHEELDMIGTLLWNDCTELMISRGHNPEDVLLLGKVRALAFAVLNMAVLPDLLGSLRALDLALRTARICIVNQQREIALNILSVAARRLESVQPAHLGLDPAINRNVTTRYFLLRIRLAWLQDRVDIAEHFFAKLPAPVVSDDEELIFETCFIIGDSAFARRLPDIAITWLQRASDHLQSLYIMTQMQFPDYYNWNLVVRHSLVVACMQVKSIQSTVICELETRVLRENYPEHPAMVLLDLSTGRNNPGTDGSLQGLKSLVEKMTLTDMNMPIGSDNGMEAFRILLMRPLPTKEWREKCFVAFLLLLSRSEFSDSTRISTLRGVIDSLEKRGYPSIRTNAAHATVICIWKMTGGALLKKDYWTAQSWLQVCSDPKIFQHCSLSIQIAIQKKLVACYLQTGHITAARRLIDRGLFQSQMDCQRMYLSYKLTLLEGNDGSGHFYLGFPLHPVPHKQMSLLSCAMEAQRQHKPEEVLNCLDQFIKCLTSDDIYHNDFPAAEHYLFAITLLSEELSKGFSQRLGNCIETVLQSALSYAKENSMFEGGNQEVSVTQLQWLYFATYKIALKLITSSGLLWTTSVLDHSRNFALQYRQIAYPEMGSKAPRPHFFAVAYLHLLVSSLKARCEEDPTEKVLQYKDVRACFQQLNDLHGWKDGEEETDDDANYKEDKHYDIAKFFDLEAAMHLTMWQDVTSICASDDVFPGPKFYAPIMDLALQLDLPPKLAIGIIKRIVSKLKKLQGDPPTTWQRDFRVSLPHYLHCLFDLAIAPVQYTASSGIASLDVEMADPEVAEEVLDEVLAMADEEAGVEESAHLQHGLHAIQAKSELGEVFTYPAIELMQIASMAFNKATDFYRATQDEDCQRWADKAIRISQLVPGAQGKQLVEALQNRLGSLIGV</sequence>
<evidence type="ECO:0000313" key="2">
    <source>
        <dbReference type="EMBL" id="CAG8343184.1"/>
    </source>
</evidence>
<keyword evidence="1" id="KW-0469">Meiosis</keyword>
<reference evidence="2" key="1">
    <citation type="submission" date="2021-07" db="EMBL/GenBank/DDBJ databases">
        <authorList>
            <person name="Branca A.L. A."/>
        </authorList>
    </citation>
    <scope>NUCLEOTIDE SEQUENCE</scope>
</reference>
<dbReference type="PANTHER" id="PTHR40375">
    <property type="entry name" value="SPORULATION-SPECIFIC PROTEIN 22"/>
    <property type="match status" value="1"/>
</dbReference>
<comment type="caution">
    <text evidence="2">The sequence shown here is derived from an EMBL/GenBank/DDBJ whole genome shotgun (WGS) entry which is preliminary data.</text>
</comment>
<protein>
    <recommendedName>
        <fullName evidence="4">Meiosis specific protein SPO22</fullName>
    </recommendedName>
</protein>
<dbReference type="GO" id="GO:0090173">
    <property type="term" value="P:regulation of synaptonemal complex assembly"/>
    <property type="evidence" value="ECO:0007669"/>
    <property type="project" value="InterPro"/>
</dbReference>
<dbReference type="GO" id="GO:0051321">
    <property type="term" value="P:meiotic cell cycle"/>
    <property type="evidence" value="ECO:0007669"/>
    <property type="project" value="UniProtKB-KW"/>
</dbReference>
<dbReference type="AlphaFoldDB" id="A0A9W4NA12"/>
<dbReference type="InterPro" id="IPR039057">
    <property type="entry name" value="Spo22/ZIP4"/>
</dbReference>
<dbReference type="OrthoDB" id="65716at2759"/>
<accession>A0A9W4NA12</accession>
<dbReference type="Pfam" id="PF08631">
    <property type="entry name" value="SPO22"/>
    <property type="match status" value="1"/>
</dbReference>
<dbReference type="InterPro" id="IPR013940">
    <property type="entry name" value="Spo22/ZIP4/TEX11"/>
</dbReference>
<dbReference type="Proteomes" id="UP001153461">
    <property type="component" value="Unassembled WGS sequence"/>
</dbReference>
<evidence type="ECO:0000313" key="3">
    <source>
        <dbReference type="Proteomes" id="UP001153461"/>
    </source>
</evidence>
<dbReference type="PANTHER" id="PTHR40375:SF2">
    <property type="entry name" value="SPORULATION-SPECIFIC PROTEIN 22"/>
    <property type="match status" value="1"/>
</dbReference>